<accession>A0ABM0MLJ8</accession>
<evidence type="ECO:0000313" key="2">
    <source>
        <dbReference type="RefSeq" id="XP_006820889.1"/>
    </source>
</evidence>
<keyword evidence="1" id="KW-1185">Reference proteome</keyword>
<reference evidence="2" key="1">
    <citation type="submission" date="2025-08" db="UniProtKB">
        <authorList>
            <consortium name="RefSeq"/>
        </authorList>
    </citation>
    <scope>IDENTIFICATION</scope>
    <source>
        <tissue evidence="2">Testes</tissue>
    </source>
</reference>
<gene>
    <name evidence="2" type="primary">LOC102807453</name>
</gene>
<dbReference type="Proteomes" id="UP000694865">
    <property type="component" value="Unplaced"/>
</dbReference>
<evidence type="ECO:0000313" key="1">
    <source>
        <dbReference type="Proteomes" id="UP000694865"/>
    </source>
</evidence>
<dbReference type="RefSeq" id="XP_006820889.1">
    <property type="nucleotide sequence ID" value="XM_006820826.1"/>
</dbReference>
<dbReference type="GeneID" id="102807453"/>
<name>A0ABM0MLJ8_SACKO</name>
<protein>
    <submittedName>
        <fullName evidence="2">Uncharacterized protein LOC102807453</fullName>
    </submittedName>
</protein>
<sequence length="143" mass="16692">MISYLKTIIMNLVRLLINRRRENMREVKVKKDITERTRITIKTEDTKVILRKMMCITETNKEKEAVTDMKRDIDIGTEMIIGRNREIRVLIMTDIETNTIAEIGTNIMTEIEIEEGIMRKINTKIEKGAEKEIDTIAANILQP</sequence>
<proteinExistence type="predicted"/>
<organism evidence="1 2">
    <name type="scientific">Saccoglossus kowalevskii</name>
    <name type="common">Acorn worm</name>
    <dbReference type="NCBI Taxonomy" id="10224"/>
    <lineage>
        <taxon>Eukaryota</taxon>
        <taxon>Metazoa</taxon>
        <taxon>Hemichordata</taxon>
        <taxon>Enteropneusta</taxon>
        <taxon>Harrimaniidae</taxon>
        <taxon>Saccoglossus</taxon>
    </lineage>
</organism>